<dbReference type="EMBL" id="PGCI01000419">
    <property type="protein sequence ID" value="PLW27208.1"/>
    <property type="molecule type" value="Genomic_DNA"/>
</dbReference>
<comment type="caution">
    <text evidence="2">The sequence shown here is derived from an EMBL/GenBank/DDBJ whole genome shotgun (WGS) entry which is preliminary data.</text>
</comment>
<dbReference type="EMBL" id="PGCI01001288">
    <property type="protein sequence ID" value="PLW05828.1"/>
    <property type="molecule type" value="Genomic_DNA"/>
</dbReference>
<accession>A0A2N5RXU8</accession>
<feature type="compositionally biased region" description="Polar residues" evidence="1">
    <location>
        <begin position="27"/>
        <end position="39"/>
    </location>
</feature>
<name>A0A2N5RXU8_9BASI</name>
<protein>
    <submittedName>
        <fullName evidence="2">Uncharacterized protein</fullName>
    </submittedName>
</protein>
<reference evidence="2 4" key="1">
    <citation type="submission" date="2017-11" db="EMBL/GenBank/DDBJ databases">
        <title>De novo assembly and phasing of dikaryotic genomes from two isolates of Puccinia coronata f. sp. avenae, the causal agent of oat crown rust.</title>
        <authorList>
            <person name="Miller M.E."/>
            <person name="Zhang Y."/>
            <person name="Omidvar V."/>
            <person name="Sperschneider J."/>
            <person name="Schwessinger B."/>
            <person name="Raley C."/>
            <person name="Palmer J.M."/>
            <person name="Garnica D."/>
            <person name="Upadhyaya N."/>
            <person name="Rathjen J."/>
            <person name="Taylor J.M."/>
            <person name="Park R.F."/>
            <person name="Dodds P.N."/>
            <person name="Hirsch C.D."/>
            <person name="Kianian S.F."/>
            <person name="Figueroa M."/>
        </authorList>
    </citation>
    <scope>NUCLEOTIDE SEQUENCE [LARGE SCALE GENOMIC DNA]</scope>
    <source>
        <strain evidence="2">12SD80</strain>
    </source>
</reference>
<evidence type="ECO:0000313" key="2">
    <source>
        <dbReference type="EMBL" id="PLW05828.1"/>
    </source>
</evidence>
<dbReference type="AlphaFoldDB" id="A0A2N5RXU8"/>
<feature type="compositionally biased region" description="Basic and acidic residues" evidence="1">
    <location>
        <begin position="74"/>
        <end position="88"/>
    </location>
</feature>
<evidence type="ECO:0000313" key="3">
    <source>
        <dbReference type="EMBL" id="PLW27208.1"/>
    </source>
</evidence>
<dbReference type="Proteomes" id="UP000235392">
    <property type="component" value="Unassembled WGS sequence"/>
</dbReference>
<evidence type="ECO:0000256" key="1">
    <source>
        <dbReference type="SAM" id="MobiDB-lite"/>
    </source>
</evidence>
<proteinExistence type="predicted"/>
<gene>
    <name evidence="3" type="ORF">PCASD_26597</name>
    <name evidence="2" type="ORF">PCASD_26935</name>
</gene>
<feature type="region of interest" description="Disordered" evidence="1">
    <location>
        <begin position="27"/>
        <end position="92"/>
    </location>
</feature>
<sequence>MSVVDEIHSIKQQLMQLQTRLKALESTFASSPSKPSQNARRTRDQARVPPPCSPLVPKVSGHCRSASSLNTSRQDAKRTQAKNNDKQTLRSRSFQVMRHLVNVVDMSQLKDQKPAGRNSITAFQHPPIQLPVKKITNSLSAKLPSEQEQQNKPLVSVLSAPDNRKTLVAPRISLFKPIPKHSRLHELIKISYRGLCFPPDNLISSNYAYQVEERFISADKIEKQATKLIRRGLAGVWRWSFAKQAAGYQSLIKKESPPATTSRYWKYSGWATSNTPGCSPPPICNLPMAVSDKLVMPTWFWHQDQWLLFSVHDS</sequence>
<evidence type="ECO:0000313" key="4">
    <source>
        <dbReference type="Proteomes" id="UP000235392"/>
    </source>
</evidence>
<organism evidence="2 4">
    <name type="scientific">Puccinia coronata f. sp. avenae</name>
    <dbReference type="NCBI Taxonomy" id="200324"/>
    <lineage>
        <taxon>Eukaryota</taxon>
        <taxon>Fungi</taxon>
        <taxon>Dikarya</taxon>
        <taxon>Basidiomycota</taxon>
        <taxon>Pucciniomycotina</taxon>
        <taxon>Pucciniomycetes</taxon>
        <taxon>Pucciniales</taxon>
        <taxon>Pucciniaceae</taxon>
        <taxon>Puccinia</taxon>
    </lineage>
</organism>